<proteinExistence type="predicted"/>
<comment type="caution">
    <text evidence="1">The sequence shown here is derived from an EMBL/GenBank/DDBJ whole genome shotgun (WGS) entry which is preliminary data.</text>
</comment>
<gene>
    <name evidence="1" type="ORF">KPL71_008595</name>
</gene>
<keyword evidence="2" id="KW-1185">Reference proteome</keyword>
<name>A0ACB8M8K3_CITSI</name>
<dbReference type="EMBL" id="CM039172">
    <property type="protein sequence ID" value="KAH9781760.1"/>
    <property type="molecule type" value="Genomic_DNA"/>
</dbReference>
<keyword evidence="1" id="KW-0378">Hydrolase</keyword>
<dbReference type="Proteomes" id="UP000829398">
    <property type="component" value="Chromosome 3"/>
</dbReference>
<sequence>MTNLRLLKISNVQLPRGLEYLSNRLRLLDWRRYPLKSLPSNLQLDDIFEFKMHYSCIEELWKGIKPLNMLRVLELSHSENLIKTPDFTKVPNLEVLDLEGCTRLREIHQSLLRHNKLILLNLKGCTSLTTLPGEIFMESLKTLVLSGCSKLKKFPDIVGGMECLQELRLDGTDIKELPVSIELMSGLVSLNLKDCRNLASLPITIGSLEYLSELFLDGTSITEVPSSIELLTKLQWLNLNDCRSLVRLPSSINGLKSLKTLNLSGCFKLENVPETLGQVESLEELDISGTAIRQPPSSIFLMKNLKELSCRGCKGSPSSASWFLRSPINLMRWSSDPVALSLPSSLSGLCSLTKLDISDYDLGEGAIPSSIGDLCSLEKLCLSRNSFVSLPASIYRLSNLQEIELEECKMLQTLPRLPASIQWILLDGCVSLETLSDVLKLNEHRLPLLSLECVDCLKLTGNYDLATLKILRICHCQTSTVVDGLMLVSYTVSHLLLKLCLKIMHWYGL</sequence>
<protein>
    <submittedName>
        <fullName evidence="1">ADP-ribosyl cyclase/cyclic ADP-ribose hydrolase</fullName>
    </submittedName>
</protein>
<accession>A0ACB8M8K3</accession>
<evidence type="ECO:0000313" key="1">
    <source>
        <dbReference type="EMBL" id="KAH9781760.1"/>
    </source>
</evidence>
<reference evidence="2" key="1">
    <citation type="journal article" date="2023" name="Hortic. Res.">
        <title>A chromosome-level phased genome enabling allele-level studies in sweet orange: a case study on citrus Huanglongbing tolerance.</title>
        <authorList>
            <person name="Wu B."/>
            <person name="Yu Q."/>
            <person name="Deng Z."/>
            <person name="Duan Y."/>
            <person name="Luo F."/>
            <person name="Gmitter F. Jr."/>
        </authorList>
    </citation>
    <scope>NUCLEOTIDE SEQUENCE [LARGE SCALE GENOMIC DNA]</scope>
    <source>
        <strain evidence="2">cv. Valencia</strain>
    </source>
</reference>
<evidence type="ECO:0000313" key="2">
    <source>
        <dbReference type="Proteomes" id="UP000829398"/>
    </source>
</evidence>
<organism evidence="1 2">
    <name type="scientific">Citrus sinensis</name>
    <name type="common">Sweet orange</name>
    <name type="synonym">Citrus aurantium var. sinensis</name>
    <dbReference type="NCBI Taxonomy" id="2711"/>
    <lineage>
        <taxon>Eukaryota</taxon>
        <taxon>Viridiplantae</taxon>
        <taxon>Streptophyta</taxon>
        <taxon>Embryophyta</taxon>
        <taxon>Tracheophyta</taxon>
        <taxon>Spermatophyta</taxon>
        <taxon>Magnoliopsida</taxon>
        <taxon>eudicotyledons</taxon>
        <taxon>Gunneridae</taxon>
        <taxon>Pentapetalae</taxon>
        <taxon>rosids</taxon>
        <taxon>malvids</taxon>
        <taxon>Sapindales</taxon>
        <taxon>Rutaceae</taxon>
        <taxon>Aurantioideae</taxon>
        <taxon>Citrus</taxon>
    </lineage>
</organism>